<dbReference type="InterPro" id="IPR053134">
    <property type="entry name" value="RNA-dir_DNA_polymerase"/>
</dbReference>
<feature type="domain" description="Tf2-1-like SH3-like" evidence="1">
    <location>
        <begin position="257"/>
        <end position="283"/>
    </location>
</feature>
<evidence type="ECO:0000313" key="3">
    <source>
        <dbReference type="Proteomes" id="UP001172457"/>
    </source>
</evidence>
<accession>A0AA38WVP3</accession>
<dbReference type="Proteomes" id="UP001172457">
    <property type="component" value="Chromosome 1"/>
</dbReference>
<organism evidence="2 3">
    <name type="scientific">Centaurea solstitialis</name>
    <name type="common">yellow star-thistle</name>
    <dbReference type="NCBI Taxonomy" id="347529"/>
    <lineage>
        <taxon>Eukaryota</taxon>
        <taxon>Viridiplantae</taxon>
        <taxon>Streptophyta</taxon>
        <taxon>Embryophyta</taxon>
        <taxon>Tracheophyta</taxon>
        <taxon>Spermatophyta</taxon>
        <taxon>Magnoliopsida</taxon>
        <taxon>eudicotyledons</taxon>
        <taxon>Gunneridae</taxon>
        <taxon>Pentapetalae</taxon>
        <taxon>asterids</taxon>
        <taxon>campanulids</taxon>
        <taxon>Asterales</taxon>
        <taxon>Asteraceae</taxon>
        <taxon>Carduoideae</taxon>
        <taxon>Cardueae</taxon>
        <taxon>Centaureinae</taxon>
        <taxon>Centaurea</taxon>
    </lineage>
</organism>
<evidence type="ECO:0000313" key="2">
    <source>
        <dbReference type="EMBL" id="KAJ9567426.1"/>
    </source>
</evidence>
<dbReference type="Pfam" id="PF24626">
    <property type="entry name" value="SH3_Tf2-1"/>
    <property type="match status" value="1"/>
</dbReference>
<evidence type="ECO:0000259" key="1">
    <source>
        <dbReference type="Pfam" id="PF24626"/>
    </source>
</evidence>
<dbReference type="PANTHER" id="PTHR24559">
    <property type="entry name" value="TRANSPOSON TY3-I GAG-POL POLYPROTEIN"/>
    <property type="match status" value="1"/>
</dbReference>
<dbReference type="SUPFAM" id="SSF56672">
    <property type="entry name" value="DNA/RNA polymerases"/>
    <property type="match status" value="1"/>
</dbReference>
<dbReference type="InterPro" id="IPR056924">
    <property type="entry name" value="SH3_Tf2-1"/>
</dbReference>
<sequence length="283" mass="32194">MEIYKVEFQIDLIPIPMKEVDVKIGGVGIKRWWVVQARWFVSKAQVGGVDRVWGEGANQNDVVSSLTFVRVKKEDIHKTAFRTRHGHYEFLVTSSRPRYCSAAFVDLMDRVYRPMLDRSVIVFSGECCCESEIGEGVMVVRCIKVHEEVELVVQTNLYLILVFPKLVVNSDNVMVKMSVGVRVEDAGMSTLSPELWDAIVRDALRESYANRRRSDLEFQSSTLEGGDPFQKGLSELGSRKLRCGRSTRNFSLGNYFGPRFIGLFKVIARLGNVAYRLELPEEL</sequence>
<protein>
    <recommendedName>
        <fullName evidence="1">Tf2-1-like SH3-like domain-containing protein</fullName>
    </recommendedName>
</protein>
<dbReference type="AlphaFoldDB" id="A0AA38WVP3"/>
<reference evidence="2" key="1">
    <citation type="submission" date="2023-03" db="EMBL/GenBank/DDBJ databases">
        <title>Chromosome-scale reference genome and RAD-based genetic map of yellow starthistle (Centaurea solstitialis) reveal putative structural variation and QTLs associated with invader traits.</title>
        <authorList>
            <person name="Reatini B."/>
            <person name="Cang F.A."/>
            <person name="Jiang Q."/>
            <person name="Mckibben M.T.W."/>
            <person name="Barker M.S."/>
            <person name="Rieseberg L.H."/>
            <person name="Dlugosch K.M."/>
        </authorList>
    </citation>
    <scope>NUCLEOTIDE SEQUENCE</scope>
    <source>
        <strain evidence="2">CAN-66</strain>
        <tissue evidence="2">Leaf</tissue>
    </source>
</reference>
<keyword evidence="3" id="KW-1185">Reference proteome</keyword>
<comment type="caution">
    <text evidence="2">The sequence shown here is derived from an EMBL/GenBank/DDBJ whole genome shotgun (WGS) entry which is preliminary data.</text>
</comment>
<dbReference type="PANTHER" id="PTHR24559:SF453">
    <property type="entry name" value="NUCLEOTIDYLTRANSFERASE, RIBONUCLEASE H"/>
    <property type="match status" value="1"/>
</dbReference>
<dbReference type="EMBL" id="JARYMX010000001">
    <property type="protein sequence ID" value="KAJ9567426.1"/>
    <property type="molecule type" value="Genomic_DNA"/>
</dbReference>
<dbReference type="InterPro" id="IPR043502">
    <property type="entry name" value="DNA/RNA_pol_sf"/>
</dbReference>
<gene>
    <name evidence="2" type="ORF">OSB04_003392</name>
</gene>
<name>A0AA38WVP3_9ASTR</name>
<proteinExistence type="predicted"/>